<name>A0ABY5PKD3_9ACTN</name>
<feature type="domain" description="N,N-dimethylformamidase beta subunit-like C-terminal" evidence="1">
    <location>
        <begin position="48"/>
        <end position="208"/>
    </location>
</feature>
<dbReference type="InterPro" id="IPR046540">
    <property type="entry name" value="DMFA2_C"/>
</dbReference>
<organism evidence="2 3">
    <name type="scientific">Svornostia abyssi</name>
    <dbReference type="NCBI Taxonomy" id="2898438"/>
    <lineage>
        <taxon>Bacteria</taxon>
        <taxon>Bacillati</taxon>
        <taxon>Actinomycetota</taxon>
        <taxon>Thermoleophilia</taxon>
        <taxon>Solirubrobacterales</taxon>
        <taxon>Baekduiaceae</taxon>
        <taxon>Svornostia</taxon>
    </lineage>
</organism>
<dbReference type="EMBL" id="CP088295">
    <property type="protein sequence ID" value="UUY04807.1"/>
    <property type="molecule type" value="Genomic_DNA"/>
</dbReference>
<dbReference type="Proteomes" id="UP001058860">
    <property type="component" value="Chromosome"/>
</dbReference>
<gene>
    <name evidence="2" type="ORF">LRS13_04565</name>
</gene>
<evidence type="ECO:0000259" key="1">
    <source>
        <dbReference type="Pfam" id="PF20254"/>
    </source>
</evidence>
<sequence length="327" mass="35678">MESASRAEFGVIAGGERYTWQIRRVGQPRRANGSGTRPLVRVRAPGGKSGLYLFELRTATRRATVPFPVQSVQKEKVLVILPATTWQGRNRVDDDGDGWPDTLAGGLPVRTARIYDGSNLPAGVEDTTGPLLVELDRQGRRYDITTDLALARGVGPQLGDHTGVILAGDTQWMDAALQRRLRRWVTRGGRLFNVGVESLRREVRVTPRRAMDPTTAAPRDLFGAQLAPVDRVPGTSIVVAEDPLRLFEGTDGQFDGFDAYEATRSLGPASRVVALGTTADGERDVIVASRLNKGLVIRTGLPQLPSKLSSDADLQALIRRIWVLLNQ</sequence>
<dbReference type="Gene3D" id="3.40.50.880">
    <property type="match status" value="1"/>
</dbReference>
<evidence type="ECO:0000313" key="3">
    <source>
        <dbReference type="Proteomes" id="UP001058860"/>
    </source>
</evidence>
<protein>
    <recommendedName>
        <fullName evidence="1">N,N-dimethylformamidase beta subunit-like C-terminal domain-containing protein</fullName>
    </recommendedName>
</protein>
<dbReference type="RefSeq" id="WP_353865287.1">
    <property type="nucleotide sequence ID" value="NZ_CP088295.1"/>
</dbReference>
<dbReference type="InterPro" id="IPR029062">
    <property type="entry name" value="Class_I_gatase-like"/>
</dbReference>
<accession>A0ABY5PKD3</accession>
<proteinExistence type="predicted"/>
<keyword evidence="3" id="KW-1185">Reference proteome</keyword>
<reference evidence="3" key="1">
    <citation type="submission" date="2021-11" db="EMBL/GenBank/DDBJ databases">
        <title>Cultivation dependent microbiological survey of springs from the worlds oldest radium mine currently devoted to the extraction of radon-saturated water.</title>
        <authorList>
            <person name="Kapinusova G."/>
            <person name="Smrhova T."/>
            <person name="Strejcek M."/>
            <person name="Suman J."/>
            <person name="Jani K."/>
            <person name="Pajer P."/>
            <person name="Uhlik O."/>
        </authorList>
    </citation>
    <scope>NUCLEOTIDE SEQUENCE [LARGE SCALE GENOMIC DNA]</scope>
    <source>
        <strain evidence="3">J379</strain>
    </source>
</reference>
<dbReference type="Pfam" id="PF20254">
    <property type="entry name" value="DMFA2_C"/>
    <property type="match status" value="1"/>
</dbReference>
<evidence type="ECO:0000313" key="2">
    <source>
        <dbReference type="EMBL" id="UUY04807.1"/>
    </source>
</evidence>